<feature type="region of interest" description="Disordered" evidence="1">
    <location>
        <begin position="68"/>
        <end position="105"/>
    </location>
</feature>
<dbReference type="AlphaFoldDB" id="A0A6B0S2Q1"/>
<dbReference type="PANTHER" id="PTHR47225:SF1">
    <property type="entry name" value="EF-HAND CALCIUM-BINDING DOMAIN-CONTAINING PROTEIN 12"/>
    <property type="match status" value="1"/>
</dbReference>
<evidence type="ECO:0008006" key="4">
    <source>
        <dbReference type="Google" id="ProtNLM"/>
    </source>
</evidence>
<accession>A0A6B0S2Q1</accession>
<dbReference type="InterPro" id="IPR011992">
    <property type="entry name" value="EF-hand-dom_pair"/>
</dbReference>
<reference evidence="2" key="1">
    <citation type="submission" date="2019-10" db="EMBL/GenBank/DDBJ databases">
        <title>The sequence and de novo assembly of the wild yak genome.</title>
        <authorList>
            <person name="Liu Y."/>
        </authorList>
    </citation>
    <scope>NUCLEOTIDE SEQUENCE [LARGE SCALE GENOMIC DNA]</scope>
    <source>
        <strain evidence="2">WY2019</strain>
    </source>
</reference>
<feature type="compositionally biased region" description="Low complexity" evidence="1">
    <location>
        <begin position="285"/>
        <end position="295"/>
    </location>
</feature>
<gene>
    <name evidence="2" type="ORF">E5288_WYG018234</name>
</gene>
<evidence type="ECO:0000256" key="1">
    <source>
        <dbReference type="SAM" id="MobiDB-lite"/>
    </source>
</evidence>
<organism evidence="2 3">
    <name type="scientific">Bos mutus</name>
    <name type="common">wild yak</name>
    <dbReference type="NCBI Taxonomy" id="72004"/>
    <lineage>
        <taxon>Eukaryota</taxon>
        <taxon>Metazoa</taxon>
        <taxon>Chordata</taxon>
        <taxon>Craniata</taxon>
        <taxon>Vertebrata</taxon>
        <taxon>Euteleostomi</taxon>
        <taxon>Mammalia</taxon>
        <taxon>Eutheria</taxon>
        <taxon>Laurasiatheria</taxon>
        <taxon>Artiodactyla</taxon>
        <taxon>Ruminantia</taxon>
        <taxon>Pecora</taxon>
        <taxon>Bovidae</taxon>
        <taxon>Bovinae</taxon>
        <taxon>Bos</taxon>
    </lineage>
</organism>
<feature type="region of interest" description="Disordered" evidence="1">
    <location>
        <begin position="555"/>
        <end position="581"/>
    </location>
</feature>
<keyword evidence="3" id="KW-1185">Reference proteome</keyword>
<dbReference type="Proteomes" id="UP000322234">
    <property type="component" value="Unassembled WGS sequence"/>
</dbReference>
<name>A0A6B0S2Q1_9CETA</name>
<proteinExistence type="predicted"/>
<dbReference type="SUPFAM" id="SSF47473">
    <property type="entry name" value="EF-hand"/>
    <property type="match status" value="1"/>
</dbReference>
<evidence type="ECO:0000313" key="3">
    <source>
        <dbReference type="Proteomes" id="UP000322234"/>
    </source>
</evidence>
<dbReference type="EMBL" id="VBQZ03000143">
    <property type="protein sequence ID" value="MXQ95741.1"/>
    <property type="molecule type" value="Genomic_DNA"/>
</dbReference>
<dbReference type="PANTHER" id="PTHR47225">
    <property type="entry name" value="EF-HAND CALCIUM-BINDING DOMAIN-CONTAINING PROTEIN 12"/>
    <property type="match status" value="1"/>
</dbReference>
<evidence type="ECO:0000313" key="2">
    <source>
        <dbReference type="EMBL" id="MXQ95741.1"/>
    </source>
</evidence>
<sequence>MDDSKEEYEAAFRSLLRFYQSKSLLDDENASKEPVFNPEAVIAHCFKQFKQEDFHLPRSRRRVIILPQKEAPKPVHPTPQLQTPLEPTPSPKAPEVGDTQEQPEDPRAWLRQRLKMRKDLESFGNVERWLQNKANLTLSEAKVLRDIHKKQPVARLPSQLAMIRDTAKKSQRPSRRQVPQLRLPKPPALLTLYSYLHCRKIKILELFHKVDQGKHQISREEFIVALKAIGVPLKNQEVEDIVVYLSSLGKHNSITMDNLASTYKQWSLARQQSTLTTATEDSRSSNDSGSTQSSSPKQKANVPPEAPKMDLLTVPVVDTEMEARPMTLEEMEDVGKHYRERKRQNKLALPSIQYTEQCRLVRSGDKHFDEHCLPTTVHGEMGSILNRSRVDTFLVYLQCWKVCEAHGLPLTEDILMRALMYPGDKIIFQKDEMRPIRQPGGYYSDFKPFTENLALVRPQGVPVPVPQKKPDKLSVSPSSSALRSCPLMPHGWGGGGQLQAGHREVSVSLPGMSSSPDPHGLAACPPGTCLPSLLASPPCSPPDYILHDLKVSGKVGPQRSRHSSSPCVPLEYGRQSGPRTGRSSLSRALVWIQRKMPKKIKKINFKEFEEFTRSVVIIELWEGGSRKLKEKKPSSLQLTHPNFFWPGHLLDKLRLYLPTVTMDRSLAIFSCVQQRPHVYPATYHSDCWWPIKDVNYVTYAYYDAHKIYHIN</sequence>
<comment type="caution">
    <text evidence="2">The sequence shown here is derived from an EMBL/GenBank/DDBJ whole genome shotgun (WGS) entry which is preliminary data.</text>
</comment>
<dbReference type="InterPro" id="IPR042847">
    <property type="entry name" value="EFC12"/>
</dbReference>
<feature type="region of interest" description="Disordered" evidence="1">
    <location>
        <begin position="274"/>
        <end position="311"/>
    </location>
</feature>
<feature type="region of interest" description="Disordered" evidence="1">
    <location>
        <begin position="460"/>
        <end position="481"/>
    </location>
</feature>
<protein>
    <recommendedName>
        <fullName evidence="4">EF-hand calcium-binding domain-containing protein 12</fullName>
    </recommendedName>
</protein>